<evidence type="ECO:0000313" key="3">
    <source>
        <dbReference type="Proteomes" id="UP000029078"/>
    </source>
</evidence>
<gene>
    <name evidence="2" type="ORF">BRUM_1914</name>
</gene>
<feature type="region of interest" description="Disordered" evidence="1">
    <location>
        <begin position="1"/>
        <end position="26"/>
    </location>
</feature>
<keyword evidence="2" id="KW-0808">Transferase</keyword>
<reference evidence="2 3" key="1">
    <citation type="submission" date="2014-03" db="EMBL/GenBank/DDBJ databases">
        <title>Genomics of Bifidobacteria.</title>
        <authorList>
            <person name="Ventura M."/>
            <person name="Milani C."/>
            <person name="Lugli G.A."/>
        </authorList>
    </citation>
    <scope>NUCLEOTIDE SEQUENCE [LARGE SCALE GENOMIC DNA]</scope>
    <source>
        <strain evidence="2 3">LMG 21811</strain>
    </source>
</reference>
<organism evidence="2 3">
    <name type="scientific">Bifidobacterium ruminantium</name>
    <dbReference type="NCBI Taxonomy" id="78346"/>
    <lineage>
        <taxon>Bacteria</taxon>
        <taxon>Bacillati</taxon>
        <taxon>Actinomycetota</taxon>
        <taxon>Actinomycetes</taxon>
        <taxon>Bifidobacteriales</taxon>
        <taxon>Bifidobacteriaceae</taxon>
        <taxon>Bifidobacterium</taxon>
    </lineage>
</organism>
<name>A0A087CPQ0_BIFRU</name>
<keyword evidence="3" id="KW-1185">Reference proteome</keyword>
<dbReference type="Proteomes" id="UP000029078">
    <property type="component" value="Unassembled WGS sequence"/>
</dbReference>
<dbReference type="AlphaFoldDB" id="A0A087CPQ0"/>
<dbReference type="GO" id="GO:0008168">
    <property type="term" value="F:methyltransferase activity"/>
    <property type="evidence" value="ECO:0007669"/>
    <property type="project" value="UniProtKB-KW"/>
</dbReference>
<sequence length="26" mass="2728">MRAMEISDAGIDGGAAFDWGRASEDV</sequence>
<protein>
    <submittedName>
        <fullName evidence="2">Methyltransferase domain protein</fullName>
    </submittedName>
</protein>
<feature type="non-terminal residue" evidence="2">
    <location>
        <position position="26"/>
    </location>
</feature>
<proteinExistence type="predicted"/>
<comment type="caution">
    <text evidence="2">The sequence shown here is derived from an EMBL/GenBank/DDBJ whole genome shotgun (WGS) entry which is preliminary data.</text>
</comment>
<dbReference type="EMBL" id="JGZL01000018">
    <property type="protein sequence ID" value="KFI85250.1"/>
    <property type="molecule type" value="Genomic_DNA"/>
</dbReference>
<dbReference type="GO" id="GO:0032259">
    <property type="term" value="P:methylation"/>
    <property type="evidence" value="ECO:0007669"/>
    <property type="project" value="UniProtKB-KW"/>
</dbReference>
<accession>A0A087CPQ0</accession>
<evidence type="ECO:0000256" key="1">
    <source>
        <dbReference type="SAM" id="MobiDB-lite"/>
    </source>
</evidence>
<keyword evidence="2" id="KW-0489">Methyltransferase</keyword>
<evidence type="ECO:0000313" key="2">
    <source>
        <dbReference type="EMBL" id="KFI85250.1"/>
    </source>
</evidence>